<feature type="transmembrane region" description="Helical" evidence="7">
    <location>
        <begin position="61"/>
        <end position="80"/>
    </location>
</feature>
<dbReference type="Proteomes" id="UP000679307">
    <property type="component" value="Chromosome"/>
</dbReference>
<evidence type="ECO:0000259" key="8">
    <source>
        <dbReference type="Pfam" id="PF06271"/>
    </source>
</evidence>
<feature type="transmembrane region" description="Helical" evidence="7">
    <location>
        <begin position="110"/>
        <end position="130"/>
    </location>
</feature>
<name>A0ABX8EQ09_9ACTN</name>
<feature type="compositionally biased region" description="Pro residues" evidence="6">
    <location>
        <begin position="1"/>
        <end position="12"/>
    </location>
</feature>
<evidence type="ECO:0000256" key="4">
    <source>
        <dbReference type="ARBA" id="ARBA00022989"/>
    </source>
</evidence>
<gene>
    <name evidence="9" type="primary">pra</name>
    <name evidence="9" type="ORF">ENKNEFLB_04350</name>
</gene>
<evidence type="ECO:0000256" key="3">
    <source>
        <dbReference type="ARBA" id="ARBA00022692"/>
    </source>
</evidence>
<dbReference type="InterPro" id="IPR051791">
    <property type="entry name" value="Pra-immunoreactive"/>
</dbReference>
<dbReference type="PANTHER" id="PTHR36115:SF6">
    <property type="entry name" value="PROLINE-RICH ANTIGEN HOMOLOG"/>
    <property type="match status" value="1"/>
</dbReference>
<keyword evidence="10" id="KW-1185">Reference proteome</keyword>
<evidence type="ECO:0000256" key="6">
    <source>
        <dbReference type="SAM" id="MobiDB-lite"/>
    </source>
</evidence>
<accession>A0ABX8EQ09</accession>
<evidence type="ECO:0000256" key="7">
    <source>
        <dbReference type="SAM" id="Phobius"/>
    </source>
</evidence>
<evidence type="ECO:0000313" key="9">
    <source>
        <dbReference type="EMBL" id="QVT81931.1"/>
    </source>
</evidence>
<dbReference type="InterPro" id="IPR010432">
    <property type="entry name" value="RDD"/>
</dbReference>
<proteinExistence type="predicted"/>
<reference evidence="9 10" key="1">
    <citation type="submission" date="2021-05" db="EMBL/GenBank/DDBJ databases">
        <title>Complete genome of Nocardioides aquaticus KCTC 9944T isolated from meromictic and hypersaline Ekho Lake, Antarctica.</title>
        <authorList>
            <person name="Hwang K."/>
            <person name="Kim K.M."/>
            <person name="Choe H."/>
        </authorList>
    </citation>
    <scope>NUCLEOTIDE SEQUENCE [LARGE SCALE GENOMIC DNA]</scope>
    <source>
        <strain evidence="9 10">KCTC 9944</strain>
    </source>
</reference>
<feature type="compositionally biased region" description="Low complexity" evidence="6">
    <location>
        <begin position="13"/>
        <end position="34"/>
    </location>
</feature>
<feature type="domain" description="RDD" evidence="8">
    <location>
        <begin position="50"/>
        <end position="197"/>
    </location>
</feature>
<evidence type="ECO:0000256" key="5">
    <source>
        <dbReference type="ARBA" id="ARBA00023136"/>
    </source>
</evidence>
<dbReference type="RefSeq" id="WP_214057220.1">
    <property type="nucleotide sequence ID" value="NZ_BAAAHS010000022.1"/>
</dbReference>
<keyword evidence="5 7" id="KW-0472">Membrane</keyword>
<keyword evidence="3 7" id="KW-0812">Transmembrane</keyword>
<evidence type="ECO:0000256" key="2">
    <source>
        <dbReference type="ARBA" id="ARBA00022475"/>
    </source>
</evidence>
<dbReference type="EMBL" id="CP075371">
    <property type="protein sequence ID" value="QVT81931.1"/>
    <property type="molecule type" value="Genomic_DNA"/>
</dbReference>
<feature type="region of interest" description="Disordered" evidence="6">
    <location>
        <begin position="1"/>
        <end position="41"/>
    </location>
</feature>
<evidence type="ECO:0000256" key="1">
    <source>
        <dbReference type="ARBA" id="ARBA00004651"/>
    </source>
</evidence>
<sequence>MSYDAPQPPPQQPYGQPSSPYGQQPGPYGQQANPYGGGPYDTPAGHGAPYAHWGKRVGSSLVDGLVMLPFFVLAVVFFVMSREETATQTFVDANGEQVAFGTDVSFNGPFLWLAVLLYLGAIVFGIWNVVFRQGRTGRSLGKSALGTILLKEETGRPLGAGMTFVRQLCHVLDGFFYLGYLWPLWDAKRQTFADKIVGTVVLDQPKG</sequence>
<dbReference type="Pfam" id="PF06271">
    <property type="entry name" value="RDD"/>
    <property type="match status" value="1"/>
</dbReference>
<comment type="subcellular location">
    <subcellularLocation>
        <location evidence="1">Cell membrane</location>
        <topology evidence="1">Multi-pass membrane protein</topology>
    </subcellularLocation>
</comment>
<organism evidence="9 10">
    <name type="scientific">Nocardioides aquaticus</name>
    <dbReference type="NCBI Taxonomy" id="160826"/>
    <lineage>
        <taxon>Bacteria</taxon>
        <taxon>Bacillati</taxon>
        <taxon>Actinomycetota</taxon>
        <taxon>Actinomycetes</taxon>
        <taxon>Propionibacteriales</taxon>
        <taxon>Nocardioidaceae</taxon>
        <taxon>Nocardioides</taxon>
    </lineage>
</organism>
<evidence type="ECO:0000313" key="10">
    <source>
        <dbReference type="Proteomes" id="UP000679307"/>
    </source>
</evidence>
<protein>
    <submittedName>
        <fullName evidence="9">Proline-rich antigen</fullName>
    </submittedName>
</protein>
<dbReference type="PANTHER" id="PTHR36115">
    <property type="entry name" value="PROLINE-RICH ANTIGEN HOMOLOG-RELATED"/>
    <property type="match status" value="1"/>
</dbReference>
<keyword evidence="4 7" id="KW-1133">Transmembrane helix</keyword>
<keyword evidence="2" id="KW-1003">Cell membrane</keyword>